<dbReference type="Proteomes" id="UP000002277">
    <property type="component" value="Chromosome 15"/>
</dbReference>
<dbReference type="FunFam" id="1.10.4020.10:FF:000001">
    <property type="entry name" value="zinc finger protein 263 isoform X1"/>
    <property type="match status" value="1"/>
</dbReference>
<organism evidence="5 6">
    <name type="scientific">Pan troglodytes</name>
    <name type="common">Chimpanzee</name>
    <dbReference type="NCBI Taxonomy" id="9598"/>
    <lineage>
        <taxon>Eukaryota</taxon>
        <taxon>Metazoa</taxon>
        <taxon>Chordata</taxon>
        <taxon>Craniata</taxon>
        <taxon>Vertebrata</taxon>
        <taxon>Euteleostomi</taxon>
        <taxon>Mammalia</taxon>
        <taxon>Eutheria</taxon>
        <taxon>Euarchontoglires</taxon>
        <taxon>Primates</taxon>
        <taxon>Haplorrhini</taxon>
        <taxon>Catarrhini</taxon>
        <taxon>Hominidae</taxon>
        <taxon>Pan</taxon>
    </lineage>
</organism>
<reference evidence="5" key="3">
    <citation type="submission" date="2025-09" db="UniProtKB">
        <authorList>
            <consortium name="Ensembl"/>
        </authorList>
    </citation>
    <scope>IDENTIFICATION</scope>
</reference>
<dbReference type="PROSITE" id="PS50804">
    <property type="entry name" value="SCAN_BOX"/>
    <property type="match status" value="1"/>
</dbReference>
<dbReference type="PANTHER" id="PTHR45935:SF26">
    <property type="entry name" value="SCAN DOMAIN-CONTAINING PROTEIN SCAND2P-RELATED"/>
    <property type="match status" value="1"/>
</dbReference>
<keyword evidence="2 3" id="KW-0539">Nucleus</keyword>
<dbReference type="InterPro" id="IPR038269">
    <property type="entry name" value="SCAN_sf"/>
</dbReference>
<dbReference type="Ensembl" id="ENSPTRT00000091847.1">
    <property type="protein sequence ID" value="ENSPTRP00000070345.1"/>
    <property type="gene ID" value="ENSPTRG00000047486.1"/>
</dbReference>
<accession>A0A2I3S0G1</accession>
<dbReference type="CDD" id="cd07936">
    <property type="entry name" value="SCAN"/>
    <property type="match status" value="1"/>
</dbReference>
<dbReference type="OMA" id="IQIWVRQ"/>
<feature type="domain" description="SCAN box" evidence="4">
    <location>
        <begin position="46"/>
        <end position="126"/>
    </location>
</feature>
<evidence type="ECO:0000259" key="4">
    <source>
        <dbReference type="PROSITE" id="PS50804"/>
    </source>
</evidence>
<dbReference type="GeneTree" id="ENSGT00940000154740"/>
<dbReference type="InterPro" id="IPR003309">
    <property type="entry name" value="SCAN_dom"/>
</dbReference>
<dbReference type="SMART" id="SM00431">
    <property type="entry name" value="SCAN"/>
    <property type="match status" value="1"/>
</dbReference>
<evidence type="ECO:0000313" key="5">
    <source>
        <dbReference type="Ensembl" id="ENSPTRP00000070345.1"/>
    </source>
</evidence>
<evidence type="ECO:0000256" key="1">
    <source>
        <dbReference type="ARBA" id="ARBA00006991"/>
    </source>
</evidence>
<name>A0A2I3S0G1_PANTR</name>
<dbReference type="PANTHER" id="PTHR45935">
    <property type="entry name" value="PROTEIN ZBED8-RELATED"/>
    <property type="match status" value="1"/>
</dbReference>
<proteinExistence type="inferred from homology"/>
<dbReference type="AlphaFoldDB" id="A0A2I3S0G1"/>
<dbReference type="GO" id="GO:0005634">
    <property type="term" value="C:nucleus"/>
    <property type="evidence" value="ECO:0007669"/>
    <property type="project" value="UniProtKB-SubCell"/>
</dbReference>
<evidence type="ECO:0000256" key="3">
    <source>
        <dbReference type="PROSITE-ProRule" id="PRU00187"/>
    </source>
</evidence>
<protein>
    <recommendedName>
        <fullName evidence="4">SCAN box domain-containing protein</fullName>
    </recommendedName>
</protein>
<reference evidence="5" key="2">
    <citation type="submission" date="2025-08" db="UniProtKB">
        <authorList>
            <consortium name="Ensembl"/>
        </authorList>
    </citation>
    <scope>IDENTIFICATION</scope>
</reference>
<dbReference type="SUPFAM" id="SSF47353">
    <property type="entry name" value="Retrovirus capsid dimerization domain-like"/>
    <property type="match status" value="1"/>
</dbReference>
<dbReference type="Bgee" id="ENSPTRG00000047486">
    <property type="expression patterns" value="Expressed in lymph node and 20 other cell types or tissues"/>
</dbReference>
<dbReference type="EMBL" id="AACZ04058025">
    <property type="status" value="NOT_ANNOTATED_CDS"/>
    <property type="molecule type" value="Genomic_DNA"/>
</dbReference>
<evidence type="ECO:0000256" key="2">
    <source>
        <dbReference type="ARBA" id="ARBA00023242"/>
    </source>
</evidence>
<dbReference type="Pfam" id="PF02023">
    <property type="entry name" value="SCAN"/>
    <property type="match status" value="1"/>
</dbReference>
<dbReference type="InParanoid" id="A0A2I3S0G1"/>
<dbReference type="InterPro" id="IPR050916">
    <property type="entry name" value="SCAN-C2H2_zinc_finger"/>
</dbReference>
<evidence type="ECO:0000313" key="6">
    <source>
        <dbReference type="Proteomes" id="UP000002277"/>
    </source>
</evidence>
<dbReference type="Gene3D" id="1.10.4020.10">
    <property type="entry name" value="DNA breaking-rejoining enzymes"/>
    <property type="match status" value="1"/>
</dbReference>
<comment type="similarity">
    <text evidence="1">Belongs to the krueppel C2H2-type zinc-finger protein family.</text>
</comment>
<reference evidence="5 6" key="1">
    <citation type="journal article" date="2005" name="Nature">
        <title>Initial sequence of the chimpanzee genome and comparison with the human genome.</title>
        <authorList>
            <consortium name="Chimpanzee sequencing and analysis consortium"/>
        </authorList>
    </citation>
    <scope>NUCLEOTIDE SEQUENCE [LARGE SCALE GENOMIC DNA]</scope>
</reference>
<sequence length="143" mass="16684">MAVAVDQQIQTPSVQDLQIVKLEEDSHWEQEISLQGNYSGPETSCQSFWHFRYQEASRPREALLQLQKLCCQWLRPEKCTKEQILELLVLEQFPAVLLQEIQIWVRQQHPESGEEAVALVEDLQKEPGRQRLEVSYKNIVPNS</sequence>
<keyword evidence="6" id="KW-1185">Reference proteome</keyword>
<comment type="subcellular location">
    <subcellularLocation>
        <location evidence="3">Nucleus</location>
    </subcellularLocation>
</comment>